<reference evidence="1" key="1">
    <citation type="submission" date="2018-05" db="EMBL/GenBank/DDBJ databases">
        <authorList>
            <person name="Lanie J.A."/>
            <person name="Ng W.-L."/>
            <person name="Kazmierczak K.M."/>
            <person name="Andrzejewski T.M."/>
            <person name="Davidsen T.M."/>
            <person name="Wayne K.J."/>
            <person name="Tettelin H."/>
            <person name="Glass J.I."/>
            <person name="Rusch D."/>
            <person name="Podicherti R."/>
            <person name="Tsui H.-C.T."/>
            <person name="Winkler M.E."/>
        </authorList>
    </citation>
    <scope>NUCLEOTIDE SEQUENCE</scope>
</reference>
<proteinExistence type="predicted"/>
<organism evidence="1">
    <name type="scientific">marine metagenome</name>
    <dbReference type="NCBI Taxonomy" id="408172"/>
    <lineage>
        <taxon>unclassified sequences</taxon>
        <taxon>metagenomes</taxon>
        <taxon>ecological metagenomes</taxon>
    </lineage>
</organism>
<sequence>DHPAENTRLTMGEMMIEGSDSILRLDGFGRIFIRAHRQDEILHQYNWFNRGFAGDSVFELQNHLIECLLAGKETPMLAKNYLRNMEIEDEIYQSNLTQSRMEC</sequence>
<dbReference type="Gene3D" id="3.30.360.10">
    <property type="entry name" value="Dihydrodipicolinate Reductase, domain 2"/>
    <property type="match status" value="1"/>
</dbReference>
<gene>
    <name evidence="1" type="ORF">METZ01_LOCUS482881</name>
</gene>
<dbReference type="EMBL" id="UINC01207785">
    <property type="protein sequence ID" value="SVE30027.1"/>
    <property type="molecule type" value="Genomic_DNA"/>
</dbReference>
<protein>
    <submittedName>
        <fullName evidence="1">Uncharacterized protein</fullName>
    </submittedName>
</protein>
<feature type="non-terminal residue" evidence="1">
    <location>
        <position position="1"/>
    </location>
</feature>
<evidence type="ECO:0000313" key="1">
    <source>
        <dbReference type="EMBL" id="SVE30027.1"/>
    </source>
</evidence>
<name>A0A383CCD2_9ZZZZ</name>
<dbReference type="AlphaFoldDB" id="A0A383CCD2"/>
<accession>A0A383CCD2</accession>